<dbReference type="SMART" id="SM00408">
    <property type="entry name" value="IGc2"/>
    <property type="match status" value="1"/>
</dbReference>
<feature type="chain" id="PRO_5043785910" description="Ig-like domain-containing protein" evidence="3">
    <location>
        <begin position="17"/>
        <end position="147"/>
    </location>
</feature>
<evidence type="ECO:0000256" key="1">
    <source>
        <dbReference type="ARBA" id="ARBA00022729"/>
    </source>
</evidence>
<gene>
    <name evidence="5" type="ORF">GDO54_004055</name>
</gene>
<dbReference type="AlphaFoldDB" id="A0AAV2ZM04"/>
<evidence type="ECO:0000256" key="2">
    <source>
        <dbReference type="ARBA" id="ARBA00022859"/>
    </source>
</evidence>
<keyword evidence="2" id="KW-0391">Immunity</keyword>
<keyword evidence="1 3" id="KW-0732">Signal</keyword>
<comment type="caution">
    <text evidence="5">The sequence shown here is derived from an EMBL/GenBank/DDBJ whole genome shotgun (WGS) entry which is preliminary data.</text>
</comment>
<dbReference type="GO" id="GO:0002376">
    <property type="term" value="P:immune system process"/>
    <property type="evidence" value="ECO:0007669"/>
    <property type="project" value="UniProtKB-KW"/>
</dbReference>
<dbReference type="SUPFAM" id="SSF48726">
    <property type="entry name" value="Immunoglobulin"/>
    <property type="match status" value="1"/>
</dbReference>
<evidence type="ECO:0000259" key="4">
    <source>
        <dbReference type="PROSITE" id="PS50835"/>
    </source>
</evidence>
<dbReference type="InterPro" id="IPR013783">
    <property type="entry name" value="Ig-like_fold"/>
</dbReference>
<feature type="domain" description="Ig-like" evidence="4">
    <location>
        <begin position="12"/>
        <end position="126"/>
    </location>
</feature>
<dbReference type="PANTHER" id="PTHR23268">
    <property type="entry name" value="T-CELL RECEPTOR BETA CHAIN"/>
    <property type="match status" value="1"/>
</dbReference>
<dbReference type="InterPro" id="IPR003598">
    <property type="entry name" value="Ig_sub2"/>
</dbReference>
<name>A0AAV2ZM04_PYXAD</name>
<organism evidence="5 6">
    <name type="scientific">Pyxicephalus adspersus</name>
    <name type="common">African bullfrog</name>
    <dbReference type="NCBI Taxonomy" id="30357"/>
    <lineage>
        <taxon>Eukaryota</taxon>
        <taxon>Metazoa</taxon>
        <taxon>Chordata</taxon>
        <taxon>Craniata</taxon>
        <taxon>Vertebrata</taxon>
        <taxon>Euteleostomi</taxon>
        <taxon>Amphibia</taxon>
        <taxon>Batrachia</taxon>
        <taxon>Anura</taxon>
        <taxon>Neobatrachia</taxon>
        <taxon>Ranoidea</taxon>
        <taxon>Pyxicephalidae</taxon>
        <taxon>Pyxicephalinae</taxon>
        <taxon>Pyxicephalus</taxon>
    </lineage>
</organism>
<protein>
    <recommendedName>
        <fullName evidence="4">Ig-like domain-containing protein</fullName>
    </recommendedName>
</protein>
<reference evidence="5" key="1">
    <citation type="thesis" date="2020" institute="ProQuest LLC" country="789 East Eisenhower Parkway, Ann Arbor, MI, USA">
        <title>Comparative Genomics and Chromosome Evolution.</title>
        <authorList>
            <person name="Mudd A.B."/>
        </authorList>
    </citation>
    <scope>NUCLEOTIDE SEQUENCE</scope>
    <source>
        <strain evidence="5">1538</strain>
        <tissue evidence="5">Blood</tissue>
    </source>
</reference>
<dbReference type="InterPro" id="IPR013106">
    <property type="entry name" value="Ig_V-set"/>
</dbReference>
<dbReference type="GO" id="GO:0007166">
    <property type="term" value="P:cell surface receptor signaling pathway"/>
    <property type="evidence" value="ECO:0007669"/>
    <property type="project" value="TreeGrafter"/>
</dbReference>
<evidence type="ECO:0000313" key="5">
    <source>
        <dbReference type="EMBL" id="DBA14763.1"/>
    </source>
</evidence>
<dbReference type="Pfam" id="PF07686">
    <property type="entry name" value="V-set"/>
    <property type="match status" value="1"/>
</dbReference>
<keyword evidence="6" id="KW-1185">Reference proteome</keyword>
<accession>A0AAV2ZM04</accession>
<feature type="signal peptide" evidence="3">
    <location>
        <begin position="1"/>
        <end position="16"/>
    </location>
</feature>
<dbReference type="InterPro" id="IPR007110">
    <property type="entry name" value="Ig-like_dom"/>
</dbReference>
<dbReference type="Gene3D" id="2.60.40.10">
    <property type="entry name" value="Immunoglobulins"/>
    <property type="match status" value="1"/>
</dbReference>
<dbReference type="PROSITE" id="PS50835">
    <property type="entry name" value="IG_LIKE"/>
    <property type="match status" value="1"/>
</dbReference>
<dbReference type="Proteomes" id="UP001181693">
    <property type="component" value="Unassembled WGS sequence"/>
</dbReference>
<proteinExistence type="predicted"/>
<dbReference type="EMBL" id="DYDO01000012">
    <property type="protein sequence ID" value="DBA14763.1"/>
    <property type="molecule type" value="Genomic_DNA"/>
</dbReference>
<evidence type="ECO:0000313" key="6">
    <source>
        <dbReference type="Proteomes" id="UP001181693"/>
    </source>
</evidence>
<evidence type="ECO:0000256" key="3">
    <source>
        <dbReference type="SAM" id="SignalP"/>
    </source>
</evidence>
<dbReference type="InterPro" id="IPR050413">
    <property type="entry name" value="TCR_beta_variable"/>
</dbReference>
<dbReference type="InterPro" id="IPR036179">
    <property type="entry name" value="Ig-like_dom_sf"/>
</dbReference>
<dbReference type="GO" id="GO:0005886">
    <property type="term" value="C:plasma membrane"/>
    <property type="evidence" value="ECO:0007669"/>
    <property type="project" value="TreeGrafter"/>
</dbReference>
<sequence>MLITLGFLIYLPYSLSQSITQEPPFLVLGPGQPVSMTCGVMGISVPTILWYRQGLSGGSLTFITQSVTTGSVEKPTLTHFTAERNNGSHFNLRSTEITDTDSGVYYCAWSSTEAREDGDTLQKPLVKGSLTFRQLPFNEIFSDNISC</sequence>
<dbReference type="PANTHER" id="PTHR23268:SF31">
    <property type="entry name" value="T CELL RECEPTOR BETA VARIABLE 30"/>
    <property type="match status" value="1"/>
</dbReference>